<dbReference type="SUPFAM" id="SSF48452">
    <property type="entry name" value="TPR-like"/>
    <property type="match status" value="1"/>
</dbReference>
<name>A0AAJ4XE62_9SPHI</name>
<reference evidence="1 2" key="1">
    <citation type="submission" date="2017-06" db="EMBL/GenBank/DDBJ databases">
        <authorList>
            <consortium name="Pathogen Informatics"/>
        </authorList>
    </citation>
    <scope>NUCLEOTIDE SEQUENCE [LARGE SCALE GENOMIC DNA]</scope>
    <source>
        <strain evidence="1 2">NCTC12149</strain>
    </source>
</reference>
<dbReference type="KEGG" id="smiz:4412673_03509"/>
<gene>
    <name evidence="1" type="ORF">SAMEA4412673_03509</name>
</gene>
<proteinExistence type="predicted"/>
<evidence type="ECO:0000313" key="2">
    <source>
        <dbReference type="Proteomes" id="UP000215355"/>
    </source>
</evidence>
<dbReference type="RefSeq" id="WP_093101054.1">
    <property type="nucleotide sequence ID" value="NZ_DAMBSL010000001.1"/>
</dbReference>
<dbReference type="Gene3D" id="1.25.40.390">
    <property type="match status" value="1"/>
</dbReference>
<accession>A0AAJ4XE62</accession>
<organism evidence="1 2">
    <name type="scientific">Sphingobacterium mizutaii</name>
    <dbReference type="NCBI Taxonomy" id="1010"/>
    <lineage>
        <taxon>Bacteria</taxon>
        <taxon>Pseudomonadati</taxon>
        <taxon>Bacteroidota</taxon>
        <taxon>Sphingobacteriia</taxon>
        <taxon>Sphingobacteriales</taxon>
        <taxon>Sphingobacteriaceae</taxon>
        <taxon>Sphingobacterium</taxon>
    </lineage>
</organism>
<dbReference type="InterPro" id="IPR041662">
    <property type="entry name" value="SusD-like_2"/>
</dbReference>
<dbReference type="InterPro" id="IPR011990">
    <property type="entry name" value="TPR-like_helical_dom_sf"/>
</dbReference>
<dbReference type="Pfam" id="PF12771">
    <property type="entry name" value="SusD-like_2"/>
    <property type="match status" value="1"/>
</dbReference>
<dbReference type="AlphaFoldDB" id="A0AAJ4XE62"/>
<sequence>MKKKFLNTILGFVLIGLSVSCTKDFEEINKDPNNPADPNTELLISNVIRQIGNQGNGIAGWAKDIYPQYMAEIQYTNESRFQNKFYDFSAYYNGPLLDAQTILNLNSDPATANLPYVQKGGSTDNQIGVSRILKAFFYLHMTDRWGMLPYSEALKGKEVLTPKFDTQKDIYASLLKELKEAAAQLKPGEALNGDILFQGNVSKWIKWANSLRMVAAIHLADVDPNLAKAEFASAYAAGAIASNADNAVFAYLNDANNQNPLYNNYFVGKRTDYAVSEKMIGTLEDLEDPRLPVYAEKVVQGGGYKGMPYGLANADDDLNQETVSLIGKKFTAQNYGLPITTYAQIQFMLAEAAFRGWGTGDAATFYRKGIEASMQQQGVTAPASYYTQSGVAYSAANGLKLIITQKWLANYQANGYESWVDWRRTGFPELHPGPAPLSIDKKIPVRQAYPNTEAGLNGKNYEAAVAAQGPDELNTRLWWDTK</sequence>
<evidence type="ECO:0000313" key="1">
    <source>
        <dbReference type="EMBL" id="SNV59376.1"/>
    </source>
</evidence>
<dbReference type="EMBL" id="LT906468">
    <property type="protein sequence ID" value="SNV59376.1"/>
    <property type="molecule type" value="Genomic_DNA"/>
</dbReference>
<dbReference type="Proteomes" id="UP000215355">
    <property type="component" value="Chromosome 1"/>
</dbReference>
<protein>
    <submittedName>
        <fullName evidence="1">Starch-binding associating with outer membrane</fullName>
    </submittedName>
</protein>
<dbReference type="PROSITE" id="PS51257">
    <property type="entry name" value="PROKAR_LIPOPROTEIN"/>
    <property type="match status" value="1"/>
</dbReference>